<gene>
    <name evidence="2" type="ORF">CRENBAI_001536</name>
</gene>
<dbReference type="EMBL" id="JAHHUM010000679">
    <property type="protein sequence ID" value="KAK5617693.1"/>
    <property type="molecule type" value="Genomic_DNA"/>
</dbReference>
<dbReference type="AlphaFoldDB" id="A0AAV9S8I5"/>
<accession>A0AAV9S8I5</accession>
<organism evidence="2 3">
    <name type="scientific">Crenichthys baileyi</name>
    <name type="common">White River springfish</name>
    <dbReference type="NCBI Taxonomy" id="28760"/>
    <lineage>
        <taxon>Eukaryota</taxon>
        <taxon>Metazoa</taxon>
        <taxon>Chordata</taxon>
        <taxon>Craniata</taxon>
        <taxon>Vertebrata</taxon>
        <taxon>Euteleostomi</taxon>
        <taxon>Actinopterygii</taxon>
        <taxon>Neopterygii</taxon>
        <taxon>Teleostei</taxon>
        <taxon>Neoteleostei</taxon>
        <taxon>Acanthomorphata</taxon>
        <taxon>Ovalentaria</taxon>
        <taxon>Atherinomorphae</taxon>
        <taxon>Cyprinodontiformes</taxon>
        <taxon>Goodeidae</taxon>
        <taxon>Crenichthys</taxon>
    </lineage>
</organism>
<evidence type="ECO:0000313" key="3">
    <source>
        <dbReference type="Proteomes" id="UP001311232"/>
    </source>
</evidence>
<comment type="caution">
    <text evidence="2">The sequence shown here is derived from an EMBL/GenBank/DDBJ whole genome shotgun (WGS) entry which is preliminary data.</text>
</comment>
<evidence type="ECO:0000313" key="2">
    <source>
        <dbReference type="EMBL" id="KAK5617693.1"/>
    </source>
</evidence>
<reference evidence="2 3" key="1">
    <citation type="submission" date="2021-06" db="EMBL/GenBank/DDBJ databases">
        <authorList>
            <person name="Palmer J.M."/>
        </authorList>
    </citation>
    <scope>NUCLEOTIDE SEQUENCE [LARGE SCALE GENOMIC DNA]</scope>
    <source>
        <strain evidence="2 3">MEX-2019</strain>
        <tissue evidence="2">Muscle</tissue>
    </source>
</reference>
<name>A0AAV9S8I5_9TELE</name>
<keyword evidence="3" id="KW-1185">Reference proteome</keyword>
<proteinExistence type="predicted"/>
<feature type="region of interest" description="Disordered" evidence="1">
    <location>
        <begin position="1"/>
        <end position="71"/>
    </location>
</feature>
<evidence type="ECO:0000256" key="1">
    <source>
        <dbReference type="SAM" id="MobiDB-lite"/>
    </source>
</evidence>
<dbReference type="Proteomes" id="UP001311232">
    <property type="component" value="Unassembled WGS sequence"/>
</dbReference>
<protein>
    <submittedName>
        <fullName evidence="2">Uncharacterized protein</fullName>
    </submittedName>
</protein>
<sequence>MKVVTPRGVTTTGLLEQRSQRNHSRDAVSTSRVNRFSLPERRTNSPHHRGYDNEQLVDGLNEPSCNAQLRS</sequence>